<organism evidence="4 5">
    <name type="scientific">Streptomyces stelliscabiei</name>
    <dbReference type="NCBI Taxonomy" id="146820"/>
    <lineage>
        <taxon>Bacteria</taxon>
        <taxon>Bacillati</taxon>
        <taxon>Actinomycetota</taxon>
        <taxon>Actinomycetes</taxon>
        <taxon>Kitasatosporales</taxon>
        <taxon>Streptomycetaceae</taxon>
        <taxon>Streptomyces</taxon>
    </lineage>
</organism>
<name>A0A8I0P013_9ACTN</name>
<keyword evidence="1 3" id="KW-0732">Signal</keyword>
<feature type="chain" id="PRO_5039005142" description="Integrin" evidence="3">
    <location>
        <begin position="25"/>
        <end position="482"/>
    </location>
</feature>
<feature type="region of interest" description="Disordered" evidence="2">
    <location>
        <begin position="27"/>
        <end position="55"/>
    </location>
</feature>
<evidence type="ECO:0000256" key="2">
    <source>
        <dbReference type="SAM" id="MobiDB-lite"/>
    </source>
</evidence>
<dbReference type="Gene3D" id="2.130.10.130">
    <property type="entry name" value="Integrin alpha, N-terminal"/>
    <property type="match status" value="2"/>
</dbReference>
<evidence type="ECO:0000256" key="1">
    <source>
        <dbReference type="ARBA" id="ARBA00022729"/>
    </source>
</evidence>
<dbReference type="InterPro" id="IPR013517">
    <property type="entry name" value="FG-GAP"/>
</dbReference>
<dbReference type="EMBL" id="JADBGF010000001">
    <property type="protein sequence ID" value="MBE1594407.1"/>
    <property type="molecule type" value="Genomic_DNA"/>
</dbReference>
<dbReference type="Proteomes" id="UP000629287">
    <property type="component" value="Unassembled WGS sequence"/>
</dbReference>
<dbReference type="PANTHER" id="PTHR46580:SF2">
    <property type="entry name" value="MAM DOMAIN-CONTAINING PROTEIN"/>
    <property type="match status" value="1"/>
</dbReference>
<dbReference type="InterPro" id="IPR028994">
    <property type="entry name" value="Integrin_alpha_N"/>
</dbReference>
<proteinExistence type="predicted"/>
<dbReference type="PANTHER" id="PTHR46580">
    <property type="entry name" value="SENSOR KINASE-RELATED"/>
    <property type="match status" value="1"/>
</dbReference>
<evidence type="ECO:0000313" key="4">
    <source>
        <dbReference type="EMBL" id="MBE1594407.1"/>
    </source>
</evidence>
<evidence type="ECO:0000313" key="5">
    <source>
        <dbReference type="Proteomes" id="UP000629287"/>
    </source>
</evidence>
<keyword evidence="5" id="KW-1185">Reference proteome</keyword>
<protein>
    <recommendedName>
        <fullName evidence="6">Integrin</fullName>
    </recommendedName>
</protein>
<comment type="caution">
    <text evidence="4">The sequence shown here is derived from an EMBL/GenBank/DDBJ whole genome shotgun (WGS) entry which is preliminary data.</text>
</comment>
<accession>A0A8I0P013</accession>
<dbReference type="AlphaFoldDB" id="A0A8I0P013"/>
<dbReference type="GeneID" id="86825186"/>
<feature type="compositionally biased region" description="Basic and acidic residues" evidence="2">
    <location>
        <begin position="42"/>
        <end position="53"/>
    </location>
</feature>
<dbReference type="PROSITE" id="PS51257">
    <property type="entry name" value="PROKAR_LIPOPROTEIN"/>
    <property type="match status" value="1"/>
</dbReference>
<feature type="signal peptide" evidence="3">
    <location>
        <begin position="1"/>
        <end position="24"/>
    </location>
</feature>
<dbReference type="SUPFAM" id="SSF69318">
    <property type="entry name" value="Integrin alpha N-terminal domain"/>
    <property type="match status" value="1"/>
</dbReference>
<dbReference type="Pfam" id="PF13517">
    <property type="entry name" value="FG-GAP_3"/>
    <property type="match status" value="1"/>
</dbReference>
<dbReference type="RefSeq" id="WP_046913932.1">
    <property type="nucleotide sequence ID" value="NZ_JADBGF010000001.1"/>
</dbReference>
<gene>
    <name evidence="4" type="ORF">H4687_000536</name>
</gene>
<evidence type="ECO:0008006" key="6">
    <source>
        <dbReference type="Google" id="ProtNLM"/>
    </source>
</evidence>
<evidence type="ECO:0000256" key="3">
    <source>
        <dbReference type="SAM" id="SignalP"/>
    </source>
</evidence>
<sequence>MRLRPRCPAVVVVCLCLSTLLVTGCSDGGGKPTPLPPPSLTQRDDGEVNRDDVNGDGYGDEVVNGWYKEPKSGGDWHNNRFVALAASGGTKPGKAFRLAERYAKPDPQVTSAPIEYDRSAQFTADLDDDGYADVVVRNRLSHPNGKFTPDQRIVWGGPDGPMGATKLPADVLRAIAAGDFDGDGALDLLTLAEPGSEYDDTPQPAAVLYGPLSREGGVPRRTWSADVGQGGWAYMAHAVVGDFDGDGRDDLATKAAYDEEDVRLEDGMPKDVVDAVLHRGTARGLKLAGAVPGITAQAPGLGDGAIPVAAGDFDGDGCADILARQGYRQAVAVYGSGKGPGRGRTETGLGTLDLVGALAVGDVDGDGRDDIATQSSGDDRRIGQVTVVTGGDDGLSASRTVMIDRYAIGIGGFPQHEGDRDFFGWDLYLADLDTDGRDELLIGTFGFNNPRKDAGYWILHGTKDGPSKTNRRFVRTKDFGRG</sequence>
<reference evidence="4 5" key="1">
    <citation type="submission" date="2020-10" db="EMBL/GenBank/DDBJ databases">
        <title>Sequencing the genomes of 1000 actinobacteria strains.</title>
        <authorList>
            <person name="Klenk H.-P."/>
        </authorList>
    </citation>
    <scope>NUCLEOTIDE SEQUENCE [LARGE SCALE GENOMIC DNA]</scope>
    <source>
        <strain evidence="4 5">DSM 41803</strain>
    </source>
</reference>
<dbReference type="OrthoDB" id="3966318at2"/>